<evidence type="ECO:0000256" key="1">
    <source>
        <dbReference type="SAM" id="MobiDB-lite"/>
    </source>
</evidence>
<dbReference type="Gramene" id="ORUFI07G26710.1">
    <property type="protein sequence ID" value="ORUFI07G26710.1"/>
    <property type="gene ID" value="ORUFI07G26710"/>
</dbReference>
<dbReference type="HOGENOM" id="CLU_073201_0_0_1"/>
<sequence>MRRSSRHSRWRQRPRKYQKENKEQEYLEAMIMAAHVAAAAPRLLACRWNRVAPLPTSPSRRPLQAQAAARMDRPRHAVVVRCKKKKKGAADEPAGEPGLEEGGDPHQVTMVGRRRRRAGCGGAMAVPTVAEGGRKRRGEGTGRQGGVARGRRRQSSGGKAKIGAAVRLRSGTVDDTPFNYEINKIRGYWTEIHSAKISYLTVRMYVSTFVKTAEDTYHRKVDRATILSFLCALQGLAAVSHILFEDALAFVRSSQPDYSPNHDVEVINRYYQQEIKRLINNFREASTTEALEAAPLHPVMLPHQMTGKMSS</sequence>
<feature type="compositionally biased region" description="Basic residues" evidence="1">
    <location>
        <begin position="76"/>
        <end position="87"/>
    </location>
</feature>
<feature type="region of interest" description="Disordered" evidence="1">
    <location>
        <begin position="133"/>
        <end position="162"/>
    </location>
</feature>
<feature type="region of interest" description="Disordered" evidence="1">
    <location>
        <begin position="54"/>
        <end position="106"/>
    </location>
</feature>
<feature type="compositionally biased region" description="Basic residues" evidence="1">
    <location>
        <begin position="1"/>
        <end position="16"/>
    </location>
</feature>
<evidence type="ECO:0000313" key="3">
    <source>
        <dbReference type="Proteomes" id="UP000008022"/>
    </source>
</evidence>
<dbReference type="AlphaFoldDB" id="A0A0E0QCI8"/>
<reference evidence="2" key="2">
    <citation type="submission" date="2015-06" db="UniProtKB">
        <authorList>
            <consortium name="EnsemblPlants"/>
        </authorList>
    </citation>
    <scope>IDENTIFICATION</scope>
</reference>
<dbReference type="OMA" id="LPHQMTG"/>
<name>A0A0E0QCI8_ORYRU</name>
<dbReference type="Proteomes" id="UP000008022">
    <property type="component" value="Unassembled WGS sequence"/>
</dbReference>
<keyword evidence="3" id="KW-1185">Reference proteome</keyword>
<reference evidence="3" key="1">
    <citation type="submission" date="2013-06" db="EMBL/GenBank/DDBJ databases">
        <authorList>
            <person name="Zhao Q."/>
        </authorList>
    </citation>
    <scope>NUCLEOTIDE SEQUENCE</scope>
    <source>
        <strain evidence="3">cv. W1943</strain>
    </source>
</reference>
<protein>
    <submittedName>
        <fullName evidence="2">Uncharacterized protein</fullName>
    </submittedName>
</protein>
<proteinExistence type="predicted"/>
<organism evidence="2 3">
    <name type="scientific">Oryza rufipogon</name>
    <name type="common">Brownbeard rice</name>
    <name type="synonym">Asian wild rice</name>
    <dbReference type="NCBI Taxonomy" id="4529"/>
    <lineage>
        <taxon>Eukaryota</taxon>
        <taxon>Viridiplantae</taxon>
        <taxon>Streptophyta</taxon>
        <taxon>Embryophyta</taxon>
        <taxon>Tracheophyta</taxon>
        <taxon>Spermatophyta</taxon>
        <taxon>Magnoliopsida</taxon>
        <taxon>Liliopsida</taxon>
        <taxon>Poales</taxon>
        <taxon>Poaceae</taxon>
        <taxon>BOP clade</taxon>
        <taxon>Oryzoideae</taxon>
        <taxon>Oryzeae</taxon>
        <taxon>Oryzinae</taxon>
        <taxon>Oryza</taxon>
    </lineage>
</organism>
<accession>A0A0E0QCI8</accession>
<dbReference type="EnsemblPlants" id="ORUFI07G26710.1">
    <property type="protein sequence ID" value="ORUFI07G26710.1"/>
    <property type="gene ID" value="ORUFI07G26710"/>
</dbReference>
<evidence type="ECO:0000313" key="2">
    <source>
        <dbReference type="EnsemblPlants" id="ORUFI07G26710.1"/>
    </source>
</evidence>
<feature type="region of interest" description="Disordered" evidence="1">
    <location>
        <begin position="1"/>
        <end position="21"/>
    </location>
</feature>